<dbReference type="AlphaFoldDB" id="A0AAI9KXR4"/>
<evidence type="ECO:0000313" key="2">
    <source>
        <dbReference type="EMBL" id="GLV68098.1"/>
    </source>
</evidence>
<reference evidence="1" key="1">
    <citation type="submission" date="2022-06" db="EMBL/GenBank/DDBJ databases">
        <title>Draft genome sequences of Pectobacterium carotovorum subsp. carotovorum str. NBRC12380.</title>
        <authorList>
            <person name="Wakabayashi Y."/>
            <person name="Kojima K."/>
        </authorList>
    </citation>
    <scope>NUCLEOTIDE SEQUENCE</scope>
    <source>
        <strain evidence="1">NBRC 12380</strain>
    </source>
</reference>
<accession>A0AAI9KXR4</accession>
<proteinExistence type="predicted"/>
<evidence type="ECO:0000313" key="3">
    <source>
        <dbReference type="Proteomes" id="UP001058167"/>
    </source>
</evidence>
<name>A0AAI9KXR4_PECCC</name>
<sequence length="59" mass="6639">MPTPECIDQIGVITVRSFFIRYDGLPAANPPCGKLPFHYLLYLLFLVKAPGETDDVAWQ</sequence>
<protein>
    <submittedName>
        <fullName evidence="2">Uncharacterized protein</fullName>
    </submittedName>
</protein>
<organism evidence="2 4">
    <name type="scientific">Pectobacterium carotovorum subsp. carotovorum</name>
    <name type="common">Erwinia carotovora subsp. carotovora</name>
    <dbReference type="NCBI Taxonomy" id="555"/>
    <lineage>
        <taxon>Bacteria</taxon>
        <taxon>Pseudomonadati</taxon>
        <taxon>Pseudomonadota</taxon>
        <taxon>Gammaproteobacteria</taxon>
        <taxon>Enterobacterales</taxon>
        <taxon>Pectobacteriaceae</taxon>
        <taxon>Pectobacterium</taxon>
    </lineage>
</organism>
<gene>
    <name evidence="2" type="ORF">Pcaca03_05420</name>
    <name evidence="1" type="ORF">SOASR016_05430</name>
</gene>
<keyword evidence="3" id="KW-1185">Reference proteome</keyword>
<evidence type="ECO:0000313" key="1">
    <source>
        <dbReference type="EMBL" id="GKX45791.1"/>
    </source>
</evidence>
<comment type="caution">
    <text evidence="2">The sequence shown here is derived from an EMBL/GenBank/DDBJ whole genome shotgun (WGS) entry which is preliminary data.</text>
</comment>
<dbReference type="Proteomes" id="UP001165145">
    <property type="component" value="Unassembled WGS sequence"/>
</dbReference>
<dbReference type="EMBL" id="BSRL01000001">
    <property type="protein sequence ID" value="GLV68098.1"/>
    <property type="molecule type" value="Genomic_DNA"/>
</dbReference>
<dbReference type="EMBL" id="BRLF01000001">
    <property type="protein sequence ID" value="GKX45791.1"/>
    <property type="molecule type" value="Genomic_DNA"/>
</dbReference>
<dbReference type="Proteomes" id="UP001058167">
    <property type="component" value="Unassembled WGS sequence"/>
</dbReference>
<reference evidence="2" key="2">
    <citation type="submission" date="2023-02" db="EMBL/GenBank/DDBJ databases">
        <title>Pectobacterium carotovorum subsp. carotovorum NBRC 12380.</title>
        <authorList>
            <person name="Ichikawa N."/>
            <person name="Sato H."/>
            <person name="Tonouchi N."/>
        </authorList>
    </citation>
    <scope>NUCLEOTIDE SEQUENCE</scope>
    <source>
        <strain evidence="2">NBRC 12380</strain>
    </source>
</reference>
<evidence type="ECO:0000313" key="4">
    <source>
        <dbReference type="Proteomes" id="UP001165145"/>
    </source>
</evidence>